<name>A0AA41QKG4_9HYPH</name>
<evidence type="ECO:0000313" key="3">
    <source>
        <dbReference type="Proteomes" id="UP001156140"/>
    </source>
</evidence>
<reference evidence="2" key="1">
    <citation type="submission" date="2022-03" db="EMBL/GenBank/DDBJ databases">
        <title>The complete genome sequence of a Methyloterrigena soli.</title>
        <authorList>
            <person name="Zi Z."/>
        </authorList>
    </citation>
    <scope>NUCLEOTIDE SEQUENCE</scope>
    <source>
        <strain evidence="2">M48</strain>
    </source>
</reference>
<evidence type="ECO:0000259" key="1">
    <source>
        <dbReference type="PROSITE" id="PS51704"/>
    </source>
</evidence>
<gene>
    <name evidence="2" type="ORF">ML536_05035</name>
</gene>
<accession>A0AA41QKG4</accession>
<keyword evidence="3" id="KW-1185">Reference proteome</keyword>
<dbReference type="PROSITE" id="PS51704">
    <property type="entry name" value="GP_PDE"/>
    <property type="match status" value="1"/>
</dbReference>
<dbReference type="InterPro" id="IPR017946">
    <property type="entry name" value="PLC-like_Pdiesterase_TIM-brl"/>
</dbReference>
<proteinExistence type="predicted"/>
<dbReference type="EMBL" id="JALAZD010000001">
    <property type="protein sequence ID" value="MCI0126185.1"/>
    <property type="molecule type" value="Genomic_DNA"/>
</dbReference>
<dbReference type="GO" id="GO:0006629">
    <property type="term" value="P:lipid metabolic process"/>
    <property type="evidence" value="ECO:0007669"/>
    <property type="project" value="InterPro"/>
</dbReference>
<dbReference type="AlphaFoldDB" id="A0AA41QKG4"/>
<organism evidence="2 3">
    <name type="scientific">Paradevosia shaoguanensis</name>
    <dbReference type="NCBI Taxonomy" id="1335043"/>
    <lineage>
        <taxon>Bacteria</taxon>
        <taxon>Pseudomonadati</taxon>
        <taxon>Pseudomonadota</taxon>
        <taxon>Alphaproteobacteria</taxon>
        <taxon>Hyphomicrobiales</taxon>
        <taxon>Devosiaceae</taxon>
        <taxon>Paradevosia</taxon>
    </lineage>
</organism>
<comment type="caution">
    <text evidence="2">The sequence shown here is derived from an EMBL/GenBank/DDBJ whole genome shotgun (WGS) entry which is preliminary data.</text>
</comment>
<sequence length="250" mass="27644">MERPISGAGLRIDQVHAHKGASAVAPENTLSAFRAAYGQGARWMEFDVSLLGDGTPVVIHDATIDRCSSSKGHLKDLAVADLANIDAGSWFDGFYKGERIPTLEQALECFAEFGLAGNLEIKRHKHQTSVEELTGNIHGVLKRRDPKVKISISSFDIDVLKSIGAMDPSLELAMLWDKLPENWRDVLADIPTKVIHLNYHALTLPFLDEVVEKGLLVRAWTCNDPAELAQFWPMGLGAVITDEPRYFLSR</sequence>
<protein>
    <submittedName>
        <fullName evidence="2">Glycerophosphoryl diester phosphodiesterase</fullName>
    </submittedName>
</protein>
<dbReference type="GO" id="GO:0008081">
    <property type="term" value="F:phosphoric diester hydrolase activity"/>
    <property type="evidence" value="ECO:0007669"/>
    <property type="project" value="InterPro"/>
</dbReference>
<dbReference type="PANTHER" id="PTHR46211:SF1">
    <property type="entry name" value="GLYCEROPHOSPHODIESTER PHOSPHODIESTERASE, CYTOPLASMIC"/>
    <property type="match status" value="1"/>
</dbReference>
<dbReference type="Proteomes" id="UP001156140">
    <property type="component" value="Unassembled WGS sequence"/>
</dbReference>
<dbReference type="InterPro" id="IPR030395">
    <property type="entry name" value="GP_PDE_dom"/>
</dbReference>
<dbReference type="Gene3D" id="3.20.20.190">
    <property type="entry name" value="Phosphatidylinositol (PI) phosphodiesterase"/>
    <property type="match status" value="1"/>
</dbReference>
<dbReference type="PANTHER" id="PTHR46211">
    <property type="entry name" value="GLYCEROPHOSPHORYL DIESTER PHOSPHODIESTERASE"/>
    <property type="match status" value="1"/>
</dbReference>
<evidence type="ECO:0000313" key="2">
    <source>
        <dbReference type="EMBL" id="MCI0126185.1"/>
    </source>
</evidence>
<dbReference type="SUPFAM" id="SSF51695">
    <property type="entry name" value="PLC-like phosphodiesterases"/>
    <property type="match status" value="1"/>
</dbReference>
<dbReference type="RefSeq" id="WP_281735162.1">
    <property type="nucleotide sequence ID" value="NZ_JAKETQ010000001.1"/>
</dbReference>
<dbReference type="Pfam" id="PF03009">
    <property type="entry name" value="GDPD"/>
    <property type="match status" value="1"/>
</dbReference>
<feature type="domain" description="GP-PDE" evidence="1">
    <location>
        <begin position="13"/>
        <end position="250"/>
    </location>
</feature>